<proteinExistence type="predicted"/>
<accession>A0A6J4K8H9</accession>
<reference evidence="1" key="1">
    <citation type="submission" date="2020-02" db="EMBL/GenBank/DDBJ databases">
        <authorList>
            <person name="Meier V. D."/>
        </authorList>
    </citation>
    <scope>NUCLEOTIDE SEQUENCE</scope>
    <source>
        <strain evidence="1">AVDCRST_MAG89</strain>
    </source>
</reference>
<dbReference type="AlphaFoldDB" id="A0A6J4K8H9"/>
<evidence type="ECO:0000313" key="1">
    <source>
        <dbReference type="EMBL" id="CAA9297535.1"/>
    </source>
</evidence>
<dbReference type="EMBL" id="CADCTV010000050">
    <property type="protein sequence ID" value="CAA9297535.1"/>
    <property type="molecule type" value="Genomic_DNA"/>
</dbReference>
<name>A0A6J4K8H9_9BACT</name>
<protein>
    <submittedName>
        <fullName evidence="1">Uncharacterized protein</fullName>
    </submittedName>
</protein>
<sequence length="232" mass="25183">MQASITAPATEILTASEVVLVNGDQFSKPDKNGFPMPRDEARVDPNQLAIAALEAALLANESAGAITLEQGVEKKLFGLLKSKVVRLRTGGAAAQWPPLSYEGRMYDKVKQAGPEGITVKQLVIDLFPADDDHPWIEVLQQIALALRGRGLADEQTRETRSLKIFKLKSTVSVLNAAGATLAERHPAAPVQDLLASCKRDRPEVWSIIDSSIRAALNYRQESSDAYGSSDYD</sequence>
<gene>
    <name evidence="1" type="ORF">AVDCRST_MAG89-229</name>
</gene>
<organism evidence="1">
    <name type="scientific">uncultured Gemmatimonadota bacterium</name>
    <dbReference type="NCBI Taxonomy" id="203437"/>
    <lineage>
        <taxon>Bacteria</taxon>
        <taxon>Pseudomonadati</taxon>
        <taxon>Gemmatimonadota</taxon>
        <taxon>environmental samples</taxon>
    </lineage>
</organism>